<proteinExistence type="predicted"/>
<keyword evidence="2" id="KW-1185">Reference proteome</keyword>
<protein>
    <submittedName>
        <fullName evidence="1">Uncharacterized protein</fullName>
    </submittedName>
</protein>
<dbReference type="KEGG" id="vg:9926502"/>
<name>E5EPK2_9CAUD</name>
<sequence>MRSLGQRNIKKVIANLEIIKANREVIERLSKLHEKPAALHFGELDNGRSREFHFWVGVCSNADFWSLPCISTFKYCSLPMITQSDDSMTLGNLLAKEFVEHHTDYNLGENAVNTSYPILHIAGVATWNNEYRWKYVDFCIDTLTKILASETANAN</sequence>
<dbReference type="OrthoDB" id="40884at10239"/>
<accession>E5EPK2</accession>
<dbReference type="GeneID" id="9926502"/>
<gene>
    <name evidence="1" type="ORF">Acj9p068</name>
</gene>
<evidence type="ECO:0000313" key="2">
    <source>
        <dbReference type="Proteomes" id="UP000008731"/>
    </source>
</evidence>
<dbReference type="Proteomes" id="UP000008731">
    <property type="component" value="Segment"/>
</dbReference>
<dbReference type="RefSeq" id="YP_004010205.1">
    <property type="nucleotide sequence ID" value="NC_014663.1"/>
</dbReference>
<evidence type="ECO:0000313" key="1">
    <source>
        <dbReference type="EMBL" id="ADG59968.1"/>
    </source>
</evidence>
<dbReference type="EMBL" id="HM004124">
    <property type="protein sequence ID" value="ADG59968.1"/>
    <property type="molecule type" value="Genomic_DNA"/>
</dbReference>
<organism evidence="1 2">
    <name type="scientific">Acinetobacter phage Acj9</name>
    <dbReference type="NCBI Taxonomy" id="760939"/>
    <lineage>
        <taxon>Viruses</taxon>
        <taxon>Duplodnaviria</taxon>
        <taxon>Heunggongvirae</taxon>
        <taxon>Uroviricota</taxon>
        <taxon>Caudoviricetes</taxon>
        <taxon>Pantevenvirales</taxon>
        <taxon>Straboviridae</taxon>
        <taxon>Twarogvirinae</taxon>
        <taxon>Acajnonavirus</taxon>
        <taxon>Acajnonavirus acj9</taxon>
    </lineage>
</organism>
<reference evidence="1 2" key="1">
    <citation type="journal article" date="2010" name="Virol. J.">
        <title>Genomes of the T4-related bacteriophages as windows on microbial genome evolution.</title>
        <authorList>
            <person name="Petrov V.M."/>
            <person name="Ratnayaka S."/>
            <person name="Nolan J.M."/>
            <person name="Miller E.S."/>
            <person name="Karam J.D."/>
        </authorList>
    </citation>
    <scope>NUCLEOTIDE SEQUENCE [LARGE SCALE GENOMIC DNA]</scope>
</reference>